<reference evidence="2" key="1">
    <citation type="journal article" date="2013" name="Philos. Trans. R. Soc. Lond., B, Biol. Sci.">
        <title>Functional endogenous viral elements in the genome of the parasitoid wasp Cotesia congregata: insights into the evolutionary dynamics of bracoviruses.</title>
        <authorList>
            <person name="Bezier A."/>
            <person name="Louis F."/>
            <person name="Jancek S."/>
            <person name="Periquet G."/>
            <person name="Theze J."/>
            <person name="Gyapay G."/>
            <person name="Musset K."/>
            <person name="Lesobre J."/>
            <person name="Lenoble P."/>
            <person name="Dupuy C."/>
            <person name="Gundersen-Rindal D."/>
            <person name="Herniou E.A.Drezen.J.M."/>
        </authorList>
    </citation>
    <scope>NUCLEOTIDE SEQUENCE</scope>
</reference>
<protein>
    <submittedName>
        <fullName evidence="1">Cc_bv20.3_32.9b</fullName>
    </submittedName>
</protein>
<evidence type="ECO:0000313" key="3">
    <source>
        <dbReference type="Proteomes" id="UP000786811"/>
    </source>
</evidence>
<evidence type="ECO:0000313" key="2">
    <source>
        <dbReference type="EMBL" id="CCQ71250.1"/>
    </source>
</evidence>
<name>S6CWK4_COTCN</name>
<organism evidence="2">
    <name type="scientific">Cotesia congregata</name>
    <name type="common">Parasitoid wasp</name>
    <name type="synonym">Apanteles congregatus</name>
    <dbReference type="NCBI Taxonomy" id="51543"/>
    <lineage>
        <taxon>Eukaryota</taxon>
        <taxon>Metazoa</taxon>
        <taxon>Ecdysozoa</taxon>
        <taxon>Arthropoda</taxon>
        <taxon>Hexapoda</taxon>
        <taxon>Insecta</taxon>
        <taxon>Pterygota</taxon>
        <taxon>Neoptera</taxon>
        <taxon>Endopterygota</taxon>
        <taxon>Hymenoptera</taxon>
        <taxon>Apocrita</taxon>
        <taxon>Ichneumonoidea</taxon>
        <taxon>Braconidae</taxon>
        <taxon>Microgastrinae</taxon>
        <taxon>Cotesia</taxon>
    </lineage>
</organism>
<dbReference type="OrthoDB" id="8121699at2759"/>
<dbReference type="AlphaFoldDB" id="S6CWK4"/>
<keyword evidence="3" id="KW-1185">Reference proteome</keyword>
<dbReference type="EMBL" id="CAJNRD030001120">
    <property type="protein sequence ID" value="CAG5092528.1"/>
    <property type="molecule type" value="Genomic_DNA"/>
</dbReference>
<gene>
    <name evidence="2" type="primary">bv20-3</name>
    <name evidence="1" type="ORF">HICCMSTLAB_LOCUS6197</name>
</gene>
<proteinExistence type="predicted"/>
<dbReference type="EMBL" id="HF586473">
    <property type="protein sequence ID" value="CCQ71250.1"/>
    <property type="molecule type" value="Genomic_DNA"/>
</dbReference>
<reference evidence="1" key="2">
    <citation type="submission" date="2021-04" db="EMBL/GenBank/DDBJ databases">
        <authorList>
            <person name="Chebbi M.A.C M."/>
        </authorList>
    </citation>
    <scope>NUCLEOTIDE SEQUENCE</scope>
</reference>
<dbReference type="Proteomes" id="UP000786811">
    <property type="component" value="Unassembled WGS sequence"/>
</dbReference>
<evidence type="ECO:0000313" key="1">
    <source>
        <dbReference type="EMBL" id="CAG5092528.1"/>
    </source>
</evidence>
<sequence length="152" mass="18166">MMMSMLFDKMLYEQEDFIYSAMNELYWDDEVYEMVEMGVSGCGWLSADDPVFWCIAPANLEEIVWLFRTAPTRQPYDESELPLTLLEYYLHMNLSELLDKLSLAPKRIHDALCMTWARVTKRRKLSTENRLNQSSRLKIEWLFEQDLTKLKF</sequence>
<accession>S6CWK4</accession>